<comment type="caution">
    <text evidence="2">The sequence shown here is derived from an EMBL/GenBank/DDBJ whole genome shotgun (WGS) entry which is preliminary data.</text>
</comment>
<dbReference type="Pfam" id="PF13456">
    <property type="entry name" value="RVT_3"/>
    <property type="match status" value="1"/>
</dbReference>
<dbReference type="EMBL" id="JADFTS010000007">
    <property type="protein sequence ID" value="KAF9597032.1"/>
    <property type="molecule type" value="Genomic_DNA"/>
</dbReference>
<dbReference type="Gene3D" id="3.30.420.10">
    <property type="entry name" value="Ribonuclease H-like superfamily/Ribonuclease H"/>
    <property type="match status" value="1"/>
</dbReference>
<dbReference type="PANTHER" id="PTHR47723:SF19">
    <property type="entry name" value="POLYNUCLEOTIDYL TRANSFERASE, RIBONUCLEASE H-LIKE SUPERFAMILY PROTEIN"/>
    <property type="match status" value="1"/>
</dbReference>
<dbReference type="OrthoDB" id="695956at2759"/>
<dbReference type="SUPFAM" id="SSF53098">
    <property type="entry name" value="Ribonuclease H-like"/>
    <property type="match status" value="1"/>
</dbReference>
<dbReference type="InterPro" id="IPR012337">
    <property type="entry name" value="RNaseH-like_sf"/>
</dbReference>
<evidence type="ECO:0000313" key="3">
    <source>
        <dbReference type="Proteomes" id="UP000631114"/>
    </source>
</evidence>
<name>A0A835HEY0_9MAGN</name>
<dbReference type="CDD" id="cd06222">
    <property type="entry name" value="RNase_H_like"/>
    <property type="match status" value="1"/>
</dbReference>
<dbReference type="SUPFAM" id="SSF81383">
    <property type="entry name" value="F-box domain"/>
    <property type="match status" value="1"/>
</dbReference>
<dbReference type="InterPro" id="IPR036397">
    <property type="entry name" value="RNaseH_sf"/>
</dbReference>
<evidence type="ECO:0000259" key="1">
    <source>
        <dbReference type="PROSITE" id="PS50181"/>
    </source>
</evidence>
<evidence type="ECO:0000313" key="2">
    <source>
        <dbReference type="EMBL" id="KAF9597032.1"/>
    </source>
</evidence>
<feature type="domain" description="F-box" evidence="1">
    <location>
        <begin position="138"/>
        <end position="170"/>
    </location>
</feature>
<dbReference type="Pfam" id="PF00646">
    <property type="entry name" value="F-box"/>
    <property type="match status" value="1"/>
</dbReference>
<feature type="non-terminal residue" evidence="2">
    <location>
        <position position="197"/>
    </location>
</feature>
<organism evidence="2 3">
    <name type="scientific">Coptis chinensis</name>
    <dbReference type="NCBI Taxonomy" id="261450"/>
    <lineage>
        <taxon>Eukaryota</taxon>
        <taxon>Viridiplantae</taxon>
        <taxon>Streptophyta</taxon>
        <taxon>Embryophyta</taxon>
        <taxon>Tracheophyta</taxon>
        <taxon>Spermatophyta</taxon>
        <taxon>Magnoliopsida</taxon>
        <taxon>Ranunculales</taxon>
        <taxon>Ranunculaceae</taxon>
        <taxon>Coptidoideae</taxon>
        <taxon>Coptis</taxon>
    </lineage>
</organism>
<dbReference type="GO" id="GO:0003676">
    <property type="term" value="F:nucleic acid binding"/>
    <property type="evidence" value="ECO:0007669"/>
    <property type="project" value="InterPro"/>
</dbReference>
<proteinExistence type="predicted"/>
<dbReference type="PROSITE" id="PS50181">
    <property type="entry name" value="FBOX"/>
    <property type="match status" value="1"/>
</dbReference>
<dbReference type="GO" id="GO:0004523">
    <property type="term" value="F:RNA-DNA hybrid ribonuclease activity"/>
    <property type="evidence" value="ECO:0007669"/>
    <property type="project" value="InterPro"/>
</dbReference>
<dbReference type="Gene3D" id="1.20.1280.50">
    <property type="match status" value="1"/>
</dbReference>
<dbReference type="AlphaFoldDB" id="A0A835HEY0"/>
<dbReference type="InterPro" id="IPR002156">
    <property type="entry name" value="RNaseH_domain"/>
</dbReference>
<keyword evidence="3" id="KW-1185">Reference proteome</keyword>
<reference evidence="2 3" key="1">
    <citation type="submission" date="2020-10" db="EMBL/GenBank/DDBJ databases">
        <title>The Coptis chinensis genome and diversification of protoberbering-type alkaloids.</title>
        <authorList>
            <person name="Wang B."/>
            <person name="Shu S."/>
            <person name="Song C."/>
            <person name="Liu Y."/>
        </authorList>
    </citation>
    <scope>NUCLEOTIDE SEQUENCE [LARGE SCALE GENOMIC DNA]</scope>
    <source>
        <strain evidence="2">HL-2020</strain>
        <tissue evidence="2">Leaf</tissue>
    </source>
</reference>
<gene>
    <name evidence="2" type="ORF">IFM89_015187</name>
</gene>
<dbReference type="Proteomes" id="UP000631114">
    <property type="component" value="Unassembled WGS sequence"/>
</dbReference>
<protein>
    <recommendedName>
        <fullName evidence="1">F-box domain-containing protein</fullName>
    </recommendedName>
</protein>
<dbReference type="InterPro" id="IPR001810">
    <property type="entry name" value="F-box_dom"/>
</dbReference>
<sequence length="197" mass="22730">MFAYTGGGDLLSILFQELKATAIRLSLCIAHDYKRIIVNSDSLRAIHILRDIDTSPWPCWNLVATIRKLLLCFNEVSLLHVFQEENRGADHLAKLSLGESMEHYVQEKFCGTDQLMESGNDSEEHKSWELIQDTIKNQDRISGLPDDVLFHILSLLEMKDVVKTGVLSRRRWEHRLWTNVRILDFCGPSSYEKEAQE</sequence>
<dbReference type="InterPro" id="IPR053151">
    <property type="entry name" value="RNase_H-like"/>
</dbReference>
<dbReference type="InterPro" id="IPR036047">
    <property type="entry name" value="F-box-like_dom_sf"/>
</dbReference>
<dbReference type="InterPro" id="IPR044730">
    <property type="entry name" value="RNase_H-like_dom_plant"/>
</dbReference>
<accession>A0A835HEY0</accession>
<dbReference type="PANTHER" id="PTHR47723">
    <property type="entry name" value="OS05G0353850 PROTEIN"/>
    <property type="match status" value="1"/>
</dbReference>